<dbReference type="Gene3D" id="3.50.50.60">
    <property type="entry name" value="FAD/NAD(P)-binding domain"/>
    <property type="match status" value="1"/>
</dbReference>
<dbReference type="PANTHER" id="PTHR10668:SF105">
    <property type="entry name" value="DEHYDROGENASE-RELATED"/>
    <property type="match status" value="1"/>
</dbReference>
<gene>
    <name evidence="1" type="ORF">ACFYTH_01960</name>
</gene>
<evidence type="ECO:0000313" key="1">
    <source>
        <dbReference type="EMBL" id="MFF0452113.1"/>
    </source>
</evidence>
<organism evidence="1 2">
    <name type="scientific">Nocardia africana</name>
    <dbReference type="NCBI Taxonomy" id="134964"/>
    <lineage>
        <taxon>Bacteria</taxon>
        <taxon>Bacillati</taxon>
        <taxon>Actinomycetota</taxon>
        <taxon>Actinomycetes</taxon>
        <taxon>Mycobacteriales</taxon>
        <taxon>Nocardiaceae</taxon>
        <taxon>Nocardia</taxon>
    </lineage>
</organism>
<dbReference type="InterPro" id="IPR036188">
    <property type="entry name" value="FAD/NAD-bd_sf"/>
</dbReference>
<dbReference type="RefSeq" id="WP_387248276.1">
    <property type="nucleotide sequence ID" value="NZ_JBIALX010000001.1"/>
</dbReference>
<dbReference type="PRINTS" id="PR00411">
    <property type="entry name" value="PNDRDTASEI"/>
</dbReference>
<dbReference type="Proteomes" id="UP001601521">
    <property type="component" value="Unassembled WGS sequence"/>
</dbReference>
<accession>A0ABW6NAD6</accession>
<comment type="caution">
    <text evidence="1">The sequence shown here is derived from an EMBL/GenBank/DDBJ whole genome shotgun (WGS) entry which is preliminary data.</text>
</comment>
<sequence>MTTALVVGGGPNGLAAAVALASEGVEVTVLEAAEQIGGGTRSGEAIVPGLLHDHCSAIHPMAVGSPFLTSLGLDRYGLTWRLPEIDCVHPLDDGSAGVLYRSVEQTAAGLGRDGSRWRLAFERPVRRYDALSEDIMGPLLRLPHHPLTLGRFGAPTLLPGSTFARLFRTEQARALFGGVAAHAFRPLHHPLTSAIGLGILTAGHRHGWAVAEGGSQAISDAMAALLAELGGKIETGVRIESAAQLATADITIFDLAPDAVGRILGDRLPGRVRRAFSRFRRGPGAFKVDFAVADGVPWTNPHARRAGTVHLAGTYGELAATEREIHAGRMPERPFVLVGQQYLADPQRSAGDVHPVWSYAHVPNGYPGDATEAIIAQIERFAPGFRERIVGQAVRSTTEMAVYNPNYVGGDIMTGAKDIRQLMFGPRTTLSPYSLGVPGMYICSAATPPGPGAHGMCGANAARLALAEVRRG</sequence>
<dbReference type="EMBL" id="JBIALX010000001">
    <property type="protein sequence ID" value="MFF0452113.1"/>
    <property type="molecule type" value="Genomic_DNA"/>
</dbReference>
<name>A0ABW6NAD6_9NOCA</name>
<protein>
    <submittedName>
        <fullName evidence="1">Phytoene desaturase family protein</fullName>
    </submittedName>
</protein>
<evidence type="ECO:0000313" key="2">
    <source>
        <dbReference type="Proteomes" id="UP001601521"/>
    </source>
</evidence>
<dbReference type="PANTHER" id="PTHR10668">
    <property type="entry name" value="PHYTOENE DEHYDROGENASE"/>
    <property type="match status" value="1"/>
</dbReference>
<keyword evidence="2" id="KW-1185">Reference proteome</keyword>
<dbReference type="SUPFAM" id="SSF51905">
    <property type="entry name" value="FAD/NAD(P)-binding domain"/>
    <property type="match status" value="1"/>
</dbReference>
<proteinExistence type="predicted"/>
<reference evidence="1 2" key="1">
    <citation type="submission" date="2024-10" db="EMBL/GenBank/DDBJ databases">
        <title>The Natural Products Discovery Center: Release of the First 8490 Sequenced Strains for Exploring Actinobacteria Biosynthetic Diversity.</title>
        <authorList>
            <person name="Kalkreuter E."/>
            <person name="Kautsar S.A."/>
            <person name="Yang D."/>
            <person name="Bader C.D."/>
            <person name="Teijaro C.N."/>
            <person name="Fluegel L."/>
            <person name="Davis C.M."/>
            <person name="Simpson J.R."/>
            <person name="Lauterbach L."/>
            <person name="Steele A.D."/>
            <person name="Gui C."/>
            <person name="Meng S."/>
            <person name="Li G."/>
            <person name="Viehrig K."/>
            <person name="Ye F."/>
            <person name="Su P."/>
            <person name="Kiefer A.F."/>
            <person name="Nichols A."/>
            <person name="Cepeda A.J."/>
            <person name="Yan W."/>
            <person name="Fan B."/>
            <person name="Jiang Y."/>
            <person name="Adhikari A."/>
            <person name="Zheng C.-J."/>
            <person name="Schuster L."/>
            <person name="Cowan T.M."/>
            <person name="Smanski M.J."/>
            <person name="Chevrette M.G."/>
            <person name="De Carvalho L.P.S."/>
            <person name="Shen B."/>
        </authorList>
    </citation>
    <scope>NUCLEOTIDE SEQUENCE [LARGE SCALE GENOMIC DNA]</scope>
    <source>
        <strain evidence="1 2">NPDC004550</strain>
    </source>
</reference>
<dbReference type="Pfam" id="PF13450">
    <property type="entry name" value="NAD_binding_8"/>
    <property type="match status" value="1"/>
</dbReference>